<keyword evidence="2" id="KW-0496">Mitochondrion</keyword>
<dbReference type="GO" id="GO:0044528">
    <property type="term" value="P:regulation of mitochondrial mRNA stability"/>
    <property type="evidence" value="ECO:0007669"/>
    <property type="project" value="InterPro"/>
</dbReference>
<dbReference type="AlphaFoldDB" id="S4RLW2"/>
<dbReference type="Pfam" id="PF08368">
    <property type="entry name" value="FAST_2"/>
    <property type="match status" value="1"/>
</dbReference>
<evidence type="ECO:0000313" key="4">
    <source>
        <dbReference type="Ensembl" id="ENSPMAP00000006198.1"/>
    </source>
</evidence>
<dbReference type="Ensembl" id="ENSPMAT00000006227.1">
    <property type="protein sequence ID" value="ENSPMAP00000006198.1"/>
    <property type="gene ID" value="ENSPMAG00000005599.1"/>
</dbReference>
<dbReference type="InterPro" id="IPR050870">
    <property type="entry name" value="FAST_kinase"/>
</dbReference>
<accession>S4RLW2</accession>
<dbReference type="GeneTree" id="ENSGT01030000234607"/>
<dbReference type="InterPro" id="IPR013584">
    <property type="entry name" value="RAP"/>
</dbReference>
<name>S4RLW2_PETMA</name>
<evidence type="ECO:0000256" key="1">
    <source>
        <dbReference type="ARBA" id="ARBA00004173"/>
    </source>
</evidence>
<sequence length="830" mass="94303">MSPSSLSLPPFSGDASPLVPPDPMVERLWACHSEEELLETFGRSPSELTERHALHALSVLCVLPLGSLQEHPQFGTIRAIVLRRLYEMGDDDLVGILSAALRLKVDHHDSLVQELTIEGCRRIDRLPLCQLSKLAMSLMDQHLHRSRAAGRIAERLRLELHNLNISIRVLSKFMLATTQVASAELRLQMVDAAIEQLDKLQLQEPSMQSRTTQEVDLALHTLLQLCNEELLPVMNIAKVCTVLRHLRGLSYNSTSFNMAARERFQKLLPPHSWHPQSALRVFTVYGPLAGPDIRRSLEKAILKHIDQFSKSQSTFFMEGIAEMRCKNPLVIQKRRSMMRHYLPTYRTTELVRVTQAALELRCVDTALMPLLASRILALLQSAYGMNEAGRLVRLLAILPMPAHAFLGSQAAADIVSSRMEALIPQASLADLANLGTMLAKWHAANRRVRTLGADSRLSRLLPQLRNMALSRLEQMESLDAFLEEHHLVKGTWFTEAVLEEAMHALHRLAPQVHPGNLLRCCELLISTYYLQPEVLDSIAAVAMRNIKQIHYKTCYTVILLFALMNYEPPNGEEFFNVCIEHITPHLDQRSTFHLLLLGYVLSLLNIYPESLTRTIFSLPFLTRLDRHMELVPENLQLTLQERLMELNRNVCLEAPEFRVPWFHERHCQQSLTKERSSTYPVKRQIYSILCEVLGGISFAKLSAITPYYHVVDFECILDKQGRPVPYVERGFMLGPEATLGPWASGDAGVTGRRELPPGAQRMSVKFLDGRAFCKGERRLKGPVVAKMRHLEILGYRVVQIPHFELNSMELSSRAAWVRYIKEKLFAPYEI</sequence>
<reference evidence="4" key="1">
    <citation type="submission" date="2025-08" db="UniProtKB">
        <authorList>
            <consortium name="Ensembl"/>
        </authorList>
    </citation>
    <scope>IDENTIFICATION</scope>
</reference>
<dbReference type="PANTHER" id="PTHR21228">
    <property type="entry name" value="FAST LEU-RICH DOMAIN-CONTAINING"/>
    <property type="match status" value="1"/>
</dbReference>
<reference evidence="4" key="2">
    <citation type="submission" date="2025-09" db="UniProtKB">
        <authorList>
            <consortium name="Ensembl"/>
        </authorList>
    </citation>
    <scope>IDENTIFICATION</scope>
</reference>
<dbReference type="GO" id="GO:0003723">
    <property type="term" value="F:RNA binding"/>
    <property type="evidence" value="ECO:0007669"/>
    <property type="project" value="TreeGrafter"/>
</dbReference>
<dbReference type="OMA" id="FRPFSCE"/>
<dbReference type="Pfam" id="PF08373">
    <property type="entry name" value="RAP"/>
    <property type="match status" value="1"/>
</dbReference>
<comment type="subcellular location">
    <subcellularLocation>
        <location evidence="1">Mitochondrion</location>
    </subcellularLocation>
</comment>
<organism evidence="4">
    <name type="scientific">Petromyzon marinus</name>
    <name type="common">Sea lamprey</name>
    <dbReference type="NCBI Taxonomy" id="7757"/>
    <lineage>
        <taxon>Eukaryota</taxon>
        <taxon>Metazoa</taxon>
        <taxon>Chordata</taxon>
        <taxon>Craniata</taxon>
        <taxon>Vertebrata</taxon>
        <taxon>Cyclostomata</taxon>
        <taxon>Hyperoartia</taxon>
        <taxon>Petromyzontiformes</taxon>
        <taxon>Petromyzontidae</taxon>
        <taxon>Petromyzon</taxon>
    </lineage>
</organism>
<evidence type="ECO:0000259" key="3">
    <source>
        <dbReference type="PROSITE" id="PS51286"/>
    </source>
</evidence>
<dbReference type="GO" id="GO:0005759">
    <property type="term" value="C:mitochondrial matrix"/>
    <property type="evidence" value="ECO:0007669"/>
    <property type="project" value="TreeGrafter"/>
</dbReference>
<dbReference type="PANTHER" id="PTHR21228:SF29">
    <property type="entry name" value="FAST KINASE DOMAIN-CONTAINING PROTEIN 1, MITOCHONDRIAL"/>
    <property type="match status" value="1"/>
</dbReference>
<dbReference type="InterPro" id="IPR010622">
    <property type="entry name" value="FAST_Leu-rich"/>
</dbReference>
<dbReference type="GO" id="GO:0035770">
    <property type="term" value="C:ribonucleoprotein granule"/>
    <property type="evidence" value="ECO:0007669"/>
    <property type="project" value="TreeGrafter"/>
</dbReference>
<feature type="domain" description="RAP" evidence="3">
    <location>
        <begin position="762"/>
        <end position="822"/>
    </location>
</feature>
<dbReference type="HOGENOM" id="CLU_017819_0_0_1"/>
<dbReference type="PROSITE" id="PS51286">
    <property type="entry name" value="RAP"/>
    <property type="match status" value="1"/>
</dbReference>
<dbReference type="STRING" id="7757.ENSPMAP00000006198"/>
<proteinExistence type="predicted"/>
<dbReference type="GO" id="GO:0000963">
    <property type="term" value="P:mitochondrial RNA processing"/>
    <property type="evidence" value="ECO:0007669"/>
    <property type="project" value="TreeGrafter"/>
</dbReference>
<protein>
    <submittedName>
        <fullName evidence="4">FAST kinase domains 1</fullName>
    </submittedName>
</protein>
<dbReference type="InterPro" id="IPR013579">
    <property type="entry name" value="FAST_2"/>
</dbReference>
<dbReference type="Pfam" id="PF06743">
    <property type="entry name" value="FAST_1"/>
    <property type="match status" value="1"/>
</dbReference>
<dbReference type="SMART" id="SM00952">
    <property type="entry name" value="RAP"/>
    <property type="match status" value="1"/>
</dbReference>
<evidence type="ECO:0000256" key="2">
    <source>
        <dbReference type="ARBA" id="ARBA00023128"/>
    </source>
</evidence>